<evidence type="ECO:0000313" key="13">
    <source>
        <dbReference type="Proteomes" id="UP000241421"/>
    </source>
</evidence>
<name>A0A2U2H9Z0_9BURK</name>
<comment type="catalytic activity">
    <reaction evidence="8">
        <text>a 2,3-saturated acyl-[ACP] + NAD(+) = a (2E)-enoyl-[ACP] + NADH + H(+)</text>
        <dbReference type="Rhea" id="RHEA:10240"/>
        <dbReference type="Rhea" id="RHEA-COMP:9925"/>
        <dbReference type="Rhea" id="RHEA-COMP:9926"/>
        <dbReference type="ChEBI" id="CHEBI:15378"/>
        <dbReference type="ChEBI" id="CHEBI:57540"/>
        <dbReference type="ChEBI" id="CHEBI:57945"/>
        <dbReference type="ChEBI" id="CHEBI:78784"/>
        <dbReference type="ChEBI" id="CHEBI:78785"/>
        <dbReference type="EC" id="1.3.1.9"/>
    </reaction>
</comment>
<dbReference type="SUPFAM" id="SSF51735">
    <property type="entry name" value="NAD(P)-binding Rossmann-fold domains"/>
    <property type="match status" value="1"/>
</dbReference>
<evidence type="ECO:0000256" key="9">
    <source>
        <dbReference type="PIRSR" id="PIRSR000094-2"/>
    </source>
</evidence>
<dbReference type="AlphaFoldDB" id="A0A2U2H9Z0"/>
<proteinExistence type="inferred from homology"/>
<dbReference type="PANTHER" id="PTHR43159">
    <property type="entry name" value="ENOYL-[ACYL-CARRIER-PROTEIN] REDUCTASE"/>
    <property type="match status" value="1"/>
</dbReference>
<dbReference type="Gene3D" id="3.40.50.720">
    <property type="entry name" value="NAD(P)-binding Rossmann-like Domain"/>
    <property type="match status" value="1"/>
</dbReference>
<evidence type="ECO:0000256" key="11">
    <source>
        <dbReference type="SAM" id="MobiDB-lite"/>
    </source>
</evidence>
<dbReference type="InterPro" id="IPR014358">
    <property type="entry name" value="Enoyl-ACP_Rdtase_NADH"/>
</dbReference>
<dbReference type="InterPro" id="IPR002347">
    <property type="entry name" value="SDR_fam"/>
</dbReference>
<evidence type="ECO:0000256" key="7">
    <source>
        <dbReference type="ARBA" id="ARBA00023160"/>
    </source>
</evidence>
<keyword evidence="5 8" id="KW-0560">Oxidoreductase</keyword>
<evidence type="ECO:0000256" key="8">
    <source>
        <dbReference type="PIRNR" id="PIRNR000094"/>
    </source>
</evidence>
<dbReference type="PIRSF" id="PIRSF000094">
    <property type="entry name" value="Enoyl-ACP_rdct"/>
    <property type="match status" value="1"/>
</dbReference>
<feature type="binding site" evidence="10">
    <location>
        <begin position="69"/>
        <end position="70"/>
    </location>
    <ligand>
        <name>NAD(+)</name>
        <dbReference type="ChEBI" id="CHEBI:57540"/>
    </ligand>
</feature>
<evidence type="ECO:0000256" key="3">
    <source>
        <dbReference type="ARBA" id="ARBA00022516"/>
    </source>
</evidence>
<evidence type="ECO:0000256" key="1">
    <source>
        <dbReference type="ARBA" id="ARBA00005194"/>
    </source>
</evidence>
<evidence type="ECO:0000256" key="6">
    <source>
        <dbReference type="ARBA" id="ARBA00023098"/>
    </source>
</evidence>
<keyword evidence="13" id="KW-1185">Reference proteome</keyword>
<dbReference type="OrthoDB" id="9803628at2"/>
<evidence type="ECO:0000256" key="2">
    <source>
        <dbReference type="ARBA" id="ARBA00009233"/>
    </source>
</evidence>
<keyword evidence="3 8" id="KW-0444">Lipid biosynthesis</keyword>
<dbReference type="GO" id="GO:0004318">
    <property type="term" value="F:enoyl-[acyl-carrier-protein] reductase (NADH) activity"/>
    <property type="evidence" value="ECO:0007669"/>
    <property type="project" value="UniProtKB-EC"/>
</dbReference>
<accession>A0A2U2H9Z0</accession>
<dbReference type="Proteomes" id="UP000241421">
    <property type="component" value="Unassembled WGS sequence"/>
</dbReference>
<keyword evidence="8 10" id="KW-0520">NAD</keyword>
<dbReference type="PRINTS" id="PR00081">
    <property type="entry name" value="GDHRDH"/>
</dbReference>
<keyword evidence="7 8" id="KW-0275">Fatty acid biosynthesis</keyword>
<evidence type="ECO:0000256" key="4">
    <source>
        <dbReference type="ARBA" id="ARBA00022832"/>
    </source>
</evidence>
<evidence type="ECO:0000313" key="12">
    <source>
        <dbReference type="EMBL" id="PWF39447.1"/>
    </source>
</evidence>
<dbReference type="InterPro" id="IPR036291">
    <property type="entry name" value="NAD(P)-bd_dom_sf"/>
</dbReference>
<feature type="binding site" evidence="10">
    <location>
        <position position="142"/>
    </location>
    <ligand>
        <name>NAD(+)</name>
        <dbReference type="ChEBI" id="CHEBI:57540"/>
    </ligand>
</feature>
<dbReference type="UniPathway" id="UPA00094"/>
<reference evidence="12 13" key="1">
    <citation type="submission" date="2018-04" db="EMBL/GenBank/DDBJ databases">
        <title>Massilia violaceinigra sp. nov., a novel purple-pigmented bacterium isolated from Tianshan glacier, Xinjiang, China.</title>
        <authorList>
            <person name="Wang H."/>
        </authorList>
    </citation>
    <scope>NUCLEOTIDE SEQUENCE [LARGE SCALE GENOMIC DNA]</scope>
    <source>
        <strain evidence="12 13">B448-2</strain>
    </source>
</reference>
<dbReference type="Pfam" id="PF13561">
    <property type="entry name" value="adh_short_C2"/>
    <property type="match status" value="1"/>
</dbReference>
<comment type="similarity">
    <text evidence="2 8">Belongs to the short-chain dehydrogenases/reductases (SDR) family. FabI subfamily.</text>
</comment>
<keyword evidence="6" id="KW-0443">Lipid metabolism</keyword>
<comment type="caution">
    <text evidence="12">The sequence shown here is derived from an EMBL/GenBank/DDBJ whole genome shotgun (WGS) entry which is preliminary data.</text>
</comment>
<dbReference type="NCBIfam" id="NF005717">
    <property type="entry name" value="PRK07533.1"/>
    <property type="match status" value="1"/>
</dbReference>
<dbReference type="GO" id="GO:0006633">
    <property type="term" value="P:fatty acid biosynthetic process"/>
    <property type="evidence" value="ECO:0007669"/>
    <property type="project" value="UniProtKB-UniPathway"/>
</dbReference>
<evidence type="ECO:0000256" key="10">
    <source>
        <dbReference type="PIRSR" id="PIRSR000094-3"/>
    </source>
</evidence>
<sequence length="304" mass="32333">MSGLHCNQAKPLGKNAPHKLGVCPSIRSSAGQNEPAGGGSNWFDHPRRSRVNALTGKKGLVVGIANADSIAFGCAKAFAAAGAELAVTYLNDKAEPHVRPLAEMLGSTIIAPCDLREPGQLEAVFGQIADQWGGLDFLLHSVAYAPREDLRRRLVDSSADGFAMAMDVSCHSFIRMAKLAEPLMAQGGTLLTVTFYGAEKVVEHYNLMGPVKAALESSVRYMAAELGPRGIRVHALSPGPLKTRAASGLDRFDELLDRARERAPKHALATIDDVGNVAAFLTSDAARMLTGNVEYIDGGYHIMG</sequence>
<keyword evidence="4" id="KW-0276">Fatty acid metabolism</keyword>
<feature type="binding site" evidence="10">
    <location>
        <position position="63"/>
    </location>
    <ligand>
        <name>NAD(+)</name>
        <dbReference type="ChEBI" id="CHEBI:57540"/>
    </ligand>
</feature>
<dbReference type="EC" id="1.3.1.9" evidence="8"/>
<dbReference type="PANTHER" id="PTHR43159:SF2">
    <property type="entry name" value="ENOYL-[ACYL-CARRIER-PROTEIN] REDUCTASE [NADH], CHLOROPLASTIC"/>
    <property type="match status" value="1"/>
</dbReference>
<comment type="pathway">
    <text evidence="1">Lipid metabolism; fatty acid biosynthesis.</text>
</comment>
<feature type="region of interest" description="Disordered" evidence="11">
    <location>
        <begin position="23"/>
        <end position="45"/>
    </location>
</feature>
<dbReference type="EMBL" id="PXWF02000339">
    <property type="protein sequence ID" value="PWF39447.1"/>
    <property type="molecule type" value="Genomic_DNA"/>
</dbReference>
<gene>
    <name evidence="12" type="ORF">C7C56_026990</name>
</gene>
<organism evidence="12 13">
    <name type="scientific">Massilia glaciei</name>
    <dbReference type="NCBI Taxonomy" id="1524097"/>
    <lineage>
        <taxon>Bacteria</taxon>
        <taxon>Pseudomonadati</taxon>
        <taxon>Pseudomonadota</taxon>
        <taxon>Betaproteobacteria</taxon>
        <taxon>Burkholderiales</taxon>
        <taxon>Oxalobacteraceae</taxon>
        <taxon>Telluria group</taxon>
        <taxon>Massilia</taxon>
    </lineage>
</organism>
<feature type="binding site" evidence="10">
    <location>
        <position position="212"/>
    </location>
    <ligand>
        <name>NAD(+)</name>
        <dbReference type="ChEBI" id="CHEBI:57540"/>
    </ligand>
</feature>
<protein>
    <recommendedName>
        <fullName evidence="8">Enoyl-[acyl-carrier-protein] reductase [NADH]</fullName>
        <ecNumber evidence="8">1.3.1.9</ecNumber>
    </recommendedName>
</protein>
<feature type="binding site" evidence="9">
    <location>
        <position position="145"/>
    </location>
    <ligand>
        <name>substrate</name>
    </ligand>
</feature>
<evidence type="ECO:0000256" key="5">
    <source>
        <dbReference type="ARBA" id="ARBA00023002"/>
    </source>
</evidence>